<dbReference type="InterPro" id="IPR050858">
    <property type="entry name" value="Mal-CoA-ACP_Trans/PKS_FabD"/>
</dbReference>
<keyword evidence="3" id="KW-0012">Acyltransferase</keyword>
<evidence type="ECO:0000256" key="3">
    <source>
        <dbReference type="ARBA" id="ARBA00023315"/>
    </source>
</evidence>
<evidence type="ECO:0000256" key="4">
    <source>
        <dbReference type="ARBA" id="ARBA00048462"/>
    </source>
</evidence>
<dbReference type="Gene3D" id="3.40.366.10">
    <property type="entry name" value="Malonyl-Coenzyme A Acyl Carrier Protein, domain 2"/>
    <property type="match status" value="1"/>
</dbReference>
<accession>X1IA96</accession>
<sequence>PIICNVSANYVRNKEEVRSVLIKQMTHPVKWVDSIKKMNSEGINCFIEVGPGKVLRGLIKQIIPEAKIFNVFDSNSLQNVVEKMKEVL</sequence>
<dbReference type="PANTHER" id="PTHR42681:SF1">
    <property type="entry name" value="MALONYL-COA-ACYL CARRIER PROTEIN TRANSACYLASE, MITOCHONDRIAL"/>
    <property type="match status" value="1"/>
</dbReference>
<dbReference type="SUPFAM" id="SSF52151">
    <property type="entry name" value="FabD/lysophospholipase-like"/>
    <property type="match status" value="1"/>
</dbReference>
<evidence type="ECO:0000256" key="1">
    <source>
        <dbReference type="ARBA" id="ARBA00013258"/>
    </source>
</evidence>
<dbReference type="GO" id="GO:0004314">
    <property type="term" value="F:[acyl-carrier-protein] S-malonyltransferase activity"/>
    <property type="evidence" value="ECO:0007669"/>
    <property type="project" value="UniProtKB-EC"/>
</dbReference>
<dbReference type="AlphaFoldDB" id="X1IA96"/>
<dbReference type="GO" id="GO:0006633">
    <property type="term" value="P:fatty acid biosynthetic process"/>
    <property type="evidence" value="ECO:0007669"/>
    <property type="project" value="TreeGrafter"/>
</dbReference>
<protein>
    <recommendedName>
        <fullName evidence="1">[acyl-carrier-protein] S-malonyltransferase</fullName>
        <ecNumber evidence="1">2.3.1.39</ecNumber>
    </recommendedName>
</protein>
<proteinExistence type="predicted"/>
<reference evidence="5" key="1">
    <citation type="journal article" date="2014" name="Front. Microbiol.">
        <title>High frequency of phylogenetically diverse reductive dehalogenase-homologous genes in deep subseafloor sedimentary metagenomes.</title>
        <authorList>
            <person name="Kawai M."/>
            <person name="Futagami T."/>
            <person name="Toyoda A."/>
            <person name="Takaki Y."/>
            <person name="Nishi S."/>
            <person name="Hori S."/>
            <person name="Arai W."/>
            <person name="Tsubouchi T."/>
            <person name="Morono Y."/>
            <person name="Uchiyama I."/>
            <person name="Ito T."/>
            <person name="Fujiyama A."/>
            <person name="Inagaki F."/>
            <person name="Takami H."/>
        </authorList>
    </citation>
    <scope>NUCLEOTIDE SEQUENCE</scope>
    <source>
        <strain evidence="5">Expedition CK06-06</strain>
    </source>
</reference>
<keyword evidence="2" id="KW-0808">Transferase</keyword>
<dbReference type="InterPro" id="IPR001227">
    <property type="entry name" value="Ac_transferase_dom_sf"/>
</dbReference>
<evidence type="ECO:0000256" key="2">
    <source>
        <dbReference type="ARBA" id="ARBA00022679"/>
    </source>
</evidence>
<evidence type="ECO:0000313" key="5">
    <source>
        <dbReference type="EMBL" id="GAH63009.1"/>
    </source>
</evidence>
<organism evidence="5">
    <name type="scientific">marine sediment metagenome</name>
    <dbReference type="NCBI Taxonomy" id="412755"/>
    <lineage>
        <taxon>unclassified sequences</taxon>
        <taxon>metagenomes</taxon>
        <taxon>ecological metagenomes</taxon>
    </lineage>
</organism>
<feature type="non-terminal residue" evidence="5">
    <location>
        <position position="1"/>
    </location>
</feature>
<comment type="catalytic activity">
    <reaction evidence="4">
        <text>holo-[ACP] + malonyl-CoA = malonyl-[ACP] + CoA</text>
        <dbReference type="Rhea" id="RHEA:41792"/>
        <dbReference type="Rhea" id="RHEA-COMP:9623"/>
        <dbReference type="Rhea" id="RHEA-COMP:9685"/>
        <dbReference type="ChEBI" id="CHEBI:57287"/>
        <dbReference type="ChEBI" id="CHEBI:57384"/>
        <dbReference type="ChEBI" id="CHEBI:64479"/>
        <dbReference type="ChEBI" id="CHEBI:78449"/>
        <dbReference type="EC" id="2.3.1.39"/>
    </reaction>
</comment>
<dbReference type="PANTHER" id="PTHR42681">
    <property type="entry name" value="MALONYL-COA-ACYL CARRIER PROTEIN TRANSACYLASE, MITOCHONDRIAL"/>
    <property type="match status" value="1"/>
</dbReference>
<dbReference type="InterPro" id="IPR016035">
    <property type="entry name" value="Acyl_Trfase/lysoPLipase"/>
</dbReference>
<dbReference type="GO" id="GO:0005829">
    <property type="term" value="C:cytosol"/>
    <property type="evidence" value="ECO:0007669"/>
    <property type="project" value="TreeGrafter"/>
</dbReference>
<comment type="caution">
    <text evidence="5">The sequence shown here is derived from an EMBL/GenBank/DDBJ whole genome shotgun (WGS) entry which is preliminary data.</text>
</comment>
<dbReference type="EMBL" id="BARU01031697">
    <property type="protein sequence ID" value="GAH63009.1"/>
    <property type="molecule type" value="Genomic_DNA"/>
</dbReference>
<dbReference type="EC" id="2.3.1.39" evidence="1"/>
<name>X1IA96_9ZZZZ</name>
<gene>
    <name evidence="5" type="ORF">S03H2_50096</name>
</gene>